<evidence type="ECO:0000256" key="10">
    <source>
        <dbReference type="ARBA" id="ARBA00049986"/>
    </source>
</evidence>
<dbReference type="Proteomes" id="UP000789595">
    <property type="component" value="Unassembled WGS sequence"/>
</dbReference>
<dbReference type="GO" id="GO:0005576">
    <property type="term" value="C:extracellular region"/>
    <property type="evidence" value="ECO:0007669"/>
    <property type="project" value="GOC"/>
</dbReference>
<keyword evidence="8" id="KW-0969">Cilium</keyword>
<dbReference type="EMBL" id="CAKKNE010000003">
    <property type="protein sequence ID" value="CAH0372609.1"/>
    <property type="molecule type" value="Genomic_DNA"/>
</dbReference>
<gene>
    <name evidence="14" type="ORF">PECAL_3P26180</name>
</gene>
<feature type="region of interest" description="Disordered" evidence="11">
    <location>
        <begin position="83"/>
        <end position="137"/>
    </location>
</feature>
<evidence type="ECO:0000256" key="2">
    <source>
        <dbReference type="ARBA" id="ARBA00004230"/>
    </source>
</evidence>
<evidence type="ECO:0000256" key="3">
    <source>
        <dbReference type="ARBA" id="ARBA00004496"/>
    </source>
</evidence>
<evidence type="ECO:0000256" key="6">
    <source>
        <dbReference type="ARBA" id="ARBA00022794"/>
    </source>
</evidence>
<comment type="caution">
    <text evidence="14">The sequence shown here is derived from an EMBL/GenBank/DDBJ whole genome shotgun (WGS) entry which is preliminary data.</text>
</comment>
<dbReference type="PANTHER" id="PTHR28572:SF1">
    <property type="entry name" value="COILED-COIL DOMAIN-CONTAINING PROTEIN 103"/>
    <property type="match status" value="1"/>
</dbReference>
<keyword evidence="5" id="KW-0963">Cytoplasm</keyword>
<dbReference type="GO" id="GO:0031514">
    <property type="term" value="C:motile cilium"/>
    <property type="evidence" value="ECO:0007669"/>
    <property type="project" value="UniProtKB-SubCell"/>
</dbReference>
<dbReference type="OrthoDB" id="447931at2759"/>
<dbReference type="PANTHER" id="PTHR28572">
    <property type="entry name" value="COILED-COIL DOMAIN-CONTAINING PROTEIN 103"/>
    <property type="match status" value="1"/>
</dbReference>
<comment type="function">
    <text evidence="1">Dynein-attachment factor required for cilia motility.</text>
</comment>
<evidence type="ECO:0008006" key="16">
    <source>
        <dbReference type="Google" id="ProtNLM"/>
    </source>
</evidence>
<dbReference type="Pfam" id="PF13877">
    <property type="entry name" value="RPAP3_C"/>
    <property type="match status" value="1"/>
</dbReference>
<keyword evidence="6" id="KW-0970">Cilium biogenesis/degradation</keyword>
<evidence type="ECO:0000256" key="11">
    <source>
        <dbReference type="SAM" id="MobiDB-lite"/>
    </source>
</evidence>
<keyword evidence="9" id="KW-0966">Cell projection</keyword>
<feature type="region of interest" description="Disordered" evidence="11">
    <location>
        <begin position="208"/>
        <end position="233"/>
    </location>
</feature>
<feature type="domain" description="Dynein attachment factor N-terminal" evidence="13">
    <location>
        <begin position="21"/>
        <end position="89"/>
    </location>
</feature>
<sequence>MAGRNYSSHKFSQVLRKDGTLDVDKLARECSRDVFEDKRHRRVDDMKKKAIGTSRDYDEFRNFVHCAEDMLEPVSSREMEELKRGRTGWAHTAAARATRRDRTAGAAGAPFEPRRRAVLEDAPDATTRPPPATPLELDRDWRRCRVRPGPKRTAVAALAETRRRREKYLARHGPTVLAPLLASELDATLVAEVLDTVCRPWVEAVPAAAPPPPPPTGEGAAAAPPPLEDASPARRAHDALRWLEAVARAPRFSLNLLMFEKELTDTIGRAIETAGAAAEGPGADVLVAAVQASYGAHT</sequence>
<comment type="subcellular location">
    <subcellularLocation>
        <location evidence="2">Cell projection</location>
        <location evidence="2">Cilium</location>
        <location evidence="2">Flagellum</location>
    </subcellularLocation>
    <subcellularLocation>
        <location evidence="3">Cytoplasm</location>
    </subcellularLocation>
</comment>
<evidence type="ECO:0000256" key="7">
    <source>
        <dbReference type="ARBA" id="ARBA00022846"/>
    </source>
</evidence>
<comment type="subunit">
    <text evidence="4">Homodimer.</text>
</comment>
<evidence type="ECO:0000259" key="12">
    <source>
        <dbReference type="Pfam" id="PF13877"/>
    </source>
</evidence>
<dbReference type="InterPro" id="IPR025986">
    <property type="entry name" value="RPAP3-like_C"/>
</dbReference>
<feature type="domain" description="RNA-polymerase II-associated protein 3-like C-terminal" evidence="12">
    <location>
        <begin position="130"/>
        <end position="262"/>
    </location>
</feature>
<evidence type="ECO:0000256" key="9">
    <source>
        <dbReference type="ARBA" id="ARBA00023273"/>
    </source>
</evidence>
<feature type="compositionally biased region" description="Low complexity" evidence="11">
    <location>
        <begin position="87"/>
        <end position="96"/>
    </location>
</feature>
<dbReference type="GO" id="GO:0036159">
    <property type="term" value="P:inner dynein arm assembly"/>
    <property type="evidence" value="ECO:0007669"/>
    <property type="project" value="TreeGrafter"/>
</dbReference>
<evidence type="ECO:0000256" key="4">
    <source>
        <dbReference type="ARBA" id="ARBA00011738"/>
    </source>
</evidence>
<evidence type="ECO:0000256" key="1">
    <source>
        <dbReference type="ARBA" id="ARBA00004048"/>
    </source>
</evidence>
<dbReference type="GO" id="GO:0003351">
    <property type="term" value="P:epithelial cilium movement involved in extracellular fluid movement"/>
    <property type="evidence" value="ECO:0007669"/>
    <property type="project" value="TreeGrafter"/>
</dbReference>
<evidence type="ECO:0000313" key="14">
    <source>
        <dbReference type="EMBL" id="CAH0372609.1"/>
    </source>
</evidence>
<organism evidence="14 15">
    <name type="scientific">Pelagomonas calceolata</name>
    <dbReference type="NCBI Taxonomy" id="35677"/>
    <lineage>
        <taxon>Eukaryota</taxon>
        <taxon>Sar</taxon>
        <taxon>Stramenopiles</taxon>
        <taxon>Ochrophyta</taxon>
        <taxon>Pelagophyceae</taxon>
        <taxon>Pelagomonadales</taxon>
        <taxon>Pelagomonadaceae</taxon>
        <taxon>Pelagomonas</taxon>
    </lineage>
</organism>
<comment type="similarity">
    <text evidence="10">Belongs to the DNAAF19/PR46b family.</text>
</comment>
<reference evidence="14" key="1">
    <citation type="submission" date="2021-11" db="EMBL/GenBank/DDBJ databases">
        <authorList>
            <consortium name="Genoscope - CEA"/>
            <person name="William W."/>
        </authorList>
    </citation>
    <scope>NUCLEOTIDE SEQUENCE</scope>
</reference>
<dbReference type="Pfam" id="PF15867">
    <property type="entry name" value="Dynein_attach_N"/>
    <property type="match status" value="1"/>
</dbReference>
<dbReference type="GO" id="GO:0007368">
    <property type="term" value="P:determination of left/right symmetry"/>
    <property type="evidence" value="ECO:0007669"/>
    <property type="project" value="TreeGrafter"/>
</dbReference>
<evidence type="ECO:0000256" key="8">
    <source>
        <dbReference type="ARBA" id="ARBA00023069"/>
    </source>
</evidence>
<evidence type="ECO:0000259" key="13">
    <source>
        <dbReference type="Pfam" id="PF15867"/>
    </source>
</evidence>
<name>A0A8J2WYG6_9STRA</name>
<protein>
    <recommendedName>
        <fullName evidence="16">Dynein attachment factor N-terminal domain-containing protein</fullName>
    </recommendedName>
</protein>
<accession>A0A8J2WYG6</accession>
<dbReference type="GO" id="GO:0036157">
    <property type="term" value="C:outer dynein arm"/>
    <property type="evidence" value="ECO:0007669"/>
    <property type="project" value="InterPro"/>
</dbReference>
<evidence type="ECO:0000256" key="5">
    <source>
        <dbReference type="ARBA" id="ARBA00022490"/>
    </source>
</evidence>
<dbReference type="InterPro" id="IPR031733">
    <property type="entry name" value="Dynein_attach_N"/>
</dbReference>
<evidence type="ECO:0000313" key="15">
    <source>
        <dbReference type="Proteomes" id="UP000789595"/>
    </source>
</evidence>
<keyword evidence="7" id="KW-0282">Flagellum</keyword>
<dbReference type="AlphaFoldDB" id="A0A8J2WYG6"/>
<dbReference type="InterPro" id="IPR042422">
    <property type="entry name" value="CC103"/>
</dbReference>
<keyword evidence="15" id="KW-1185">Reference proteome</keyword>
<proteinExistence type="inferred from homology"/>